<dbReference type="Pfam" id="PF09699">
    <property type="entry name" value="Paired_CXXCH_1"/>
    <property type="match status" value="2"/>
</dbReference>
<organism evidence="4">
    <name type="scientific">uncultured prokaryote</name>
    <dbReference type="NCBI Taxonomy" id="198431"/>
    <lineage>
        <taxon>unclassified sequences</taxon>
        <taxon>environmental samples</taxon>
    </lineage>
</organism>
<dbReference type="Gene3D" id="3.90.10.10">
    <property type="entry name" value="Cytochrome C3"/>
    <property type="match status" value="2"/>
</dbReference>
<feature type="domain" description="Cytochrome c-type protein NrfB-like" evidence="3">
    <location>
        <begin position="88"/>
        <end position="154"/>
    </location>
</feature>
<dbReference type="InterPro" id="IPR051829">
    <property type="entry name" value="Multiheme_Cytochr_ET"/>
</dbReference>
<dbReference type="PANTHER" id="PTHR35038">
    <property type="entry name" value="DISSIMILATORY SULFITE REDUCTASE SIRA"/>
    <property type="match status" value="1"/>
</dbReference>
<dbReference type="InterPro" id="IPR053875">
    <property type="entry name" value="Cytochrom_c_NrfB-like_dom"/>
</dbReference>
<evidence type="ECO:0000259" key="3">
    <source>
        <dbReference type="Pfam" id="PF22678"/>
    </source>
</evidence>
<dbReference type="EMBL" id="AP011684">
    <property type="protein sequence ID" value="BAL54301.1"/>
    <property type="molecule type" value="Genomic_DNA"/>
</dbReference>
<feature type="domain" description="Doubled CXXCH motif" evidence="2">
    <location>
        <begin position="209"/>
        <end position="250"/>
    </location>
</feature>
<accession>H5SDR5</accession>
<gene>
    <name evidence="4" type="ORF">HGMM_F14E02C18</name>
</gene>
<dbReference type="InterPro" id="IPR010177">
    <property type="entry name" value="Paired_CXXCH_1"/>
</dbReference>
<evidence type="ECO:0000259" key="2">
    <source>
        <dbReference type="Pfam" id="PF09699"/>
    </source>
</evidence>
<evidence type="ECO:0000256" key="1">
    <source>
        <dbReference type="ARBA" id="ARBA00022729"/>
    </source>
</evidence>
<name>H5SDR5_9ZZZZ</name>
<reference evidence="4" key="2">
    <citation type="journal article" date="2012" name="PLoS ONE">
        <title>A Deeply Branching Thermophilic Bacterium with an Ancient Acetyl-CoA Pathway Dominates a Subsurface Ecosystem.</title>
        <authorList>
            <person name="Takami H."/>
            <person name="Noguchi H."/>
            <person name="Takaki Y."/>
            <person name="Uchiyama I."/>
            <person name="Toyoda A."/>
            <person name="Nishi S."/>
            <person name="Chee G.-J."/>
            <person name="Arai W."/>
            <person name="Nunoura T."/>
            <person name="Itoh T."/>
            <person name="Hattori M."/>
            <person name="Takai K."/>
        </authorList>
    </citation>
    <scope>NUCLEOTIDE SEQUENCE</scope>
</reference>
<feature type="domain" description="Doubled CXXCH motif" evidence="2">
    <location>
        <begin position="257"/>
        <end position="299"/>
    </location>
</feature>
<evidence type="ECO:0000313" key="4">
    <source>
        <dbReference type="EMBL" id="BAL54301.1"/>
    </source>
</evidence>
<dbReference type="PANTHER" id="PTHR35038:SF6">
    <property type="entry name" value="SURFACE LOCALIZED DECAHEME CYTOCHROME C LIPOPROTEIN"/>
    <property type="match status" value="1"/>
</dbReference>
<dbReference type="InterPro" id="IPR036280">
    <property type="entry name" value="Multihaem_cyt_sf"/>
</dbReference>
<dbReference type="SUPFAM" id="SSF48695">
    <property type="entry name" value="Multiheme cytochromes"/>
    <property type="match status" value="1"/>
</dbReference>
<reference evidence="4" key="1">
    <citation type="journal article" date="2005" name="Environ. Microbiol.">
        <title>Genetic and functional properties of uncultivated thermophilic crenarchaeotes from a subsurface gold mine as revealed by analysis of genome fragments.</title>
        <authorList>
            <person name="Nunoura T."/>
            <person name="Hirayama H."/>
            <person name="Takami H."/>
            <person name="Oida H."/>
            <person name="Nishi S."/>
            <person name="Shimamura S."/>
            <person name="Suzuki Y."/>
            <person name="Inagaki F."/>
            <person name="Takai K."/>
            <person name="Nealson K.H."/>
            <person name="Horikoshi K."/>
        </authorList>
    </citation>
    <scope>NUCLEOTIDE SEQUENCE</scope>
</reference>
<sequence length="329" mass="36839">MNVQKRWLCLSAVALALLAAVTVVAEKEQQKEPPYPLSLFAKAKPDDYMGEKDCADAGCHYPHADNFNRSPHAPFVRNPKLPVDKQGCEACHGPANPHLEDPSKIFSYSQSKPADIAAMCLRCHADTMRLSQWHRTQHGKADVACTACHQIHWQPHKEPPARGLINLGSLRSPQTEKEPQPRRLLKFDDPILCSQCHQRQANEFRLNFHHPVPERRLECSECHEAHPSKAAQKRFRPIKEMCVSCHPDKAGPFTYEHDPVAGWSGEGCTECHRAHGSQNPKLLNAFSRGLCTQCHTDKSATHYPGRTCWMAGCHAAVHGSNSDALLRRP</sequence>
<dbReference type="NCBIfam" id="TIGR01905">
    <property type="entry name" value="paired_CXXCH_1"/>
    <property type="match status" value="1"/>
</dbReference>
<protein>
    <submittedName>
        <fullName evidence="4">Cytochrome c family protein</fullName>
    </submittedName>
</protein>
<proteinExistence type="predicted"/>
<dbReference type="AlphaFoldDB" id="H5SDR5"/>
<dbReference type="GO" id="GO:0016491">
    <property type="term" value="F:oxidoreductase activity"/>
    <property type="evidence" value="ECO:0007669"/>
    <property type="project" value="TreeGrafter"/>
</dbReference>
<keyword evidence="1" id="KW-0732">Signal</keyword>
<dbReference type="Pfam" id="PF22678">
    <property type="entry name" value="Cytochrom_c_NrfB-like"/>
    <property type="match status" value="1"/>
</dbReference>
<dbReference type="Gene3D" id="1.10.1130.10">
    <property type="entry name" value="Flavocytochrome C3, Chain A"/>
    <property type="match status" value="1"/>
</dbReference>